<keyword evidence="5" id="KW-1133">Transmembrane helix</keyword>
<dbReference type="PANTHER" id="PTHR45586">
    <property type="entry name" value="TPR REPEAT-CONTAINING PROTEIN PA4667"/>
    <property type="match status" value="1"/>
</dbReference>
<evidence type="ECO:0000256" key="3">
    <source>
        <dbReference type="PROSITE-ProRule" id="PRU00339"/>
    </source>
</evidence>
<dbReference type="Proteomes" id="UP000315003">
    <property type="component" value="Chromosome"/>
</dbReference>
<keyword evidence="6" id="KW-0449">Lipoprotein</keyword>
<feature type="region of interest" description="Disordered" evidence="4">
    <location>
        <begin position="278"/>
        <end position="307"/>
    </location>
</feature>
<keyword evidence="2 3" id="KW-0802">TPR repeat</keyword>
<dbReference type="PANTHER" id="PTHR45586:SF1">
    <property type="entry name" value="LIPOPOLYSACCHARIDE ASSEMBLY PROTEIN B"/>
    <property type="match status" value="1"/>
</dbReference>
<dbReference type="InterPro" id="IPR011990">
    <property type="entry name" value="TPR-like_helical_dom_sf"/>
</dbReference>
<name>A0A517SPG2_9BACT</name>
<keyword evidence="5" id="KW-0472">Membrane</keyword>
<evidence type="ECO:0000256" key="4">
    <source>
        <dbReference type="SAM" id="MobiDB-lite"/>
    </source>
</evidence>
<dbReference type="Pfam" id="PF13432">
    <property type="entry name" value="TPR_16"/>
    <property type="match status" value="1"/>
</dbReference>
<dbReference type="AlphaFoldDB" id="A0A517SPG2"/>
<dbReference type="SUPFAM" id="SSF48452">
    <property type="entry name" value="TPR-like"/>
    <property type="match status" value="1"/>
</dbReference>
<dbReference type="PROSITE" id="PS50005">
    <property type="entry name" value="TPR"/>
    <property type="match status" value="2"/>
</dbReference>
<evidence type="ECO:0000256" key="5">
    <source>
        <dbReference type="SAM" id="Phobius"/>
    </source>
</evidence>
<organism evidence="6 7">
    <name type="scientific">Stieleria bergensis</name>
    <dbReference type="NCBI Taxonomy" id="2528025"/>
    <lineage>
        <taxon>Bacteria</taxon>
        <taxon>Pseudomonadati</taxon>
        <taxon>Planctomycetota</taxon>
        <taxon>Planctomycetia</taxon>
        <taxon>Pirellulales</taxon>
        <taxon>Pirellulaceae</taxon>
        <taxon>Stieleria</taxon>
    </lineage>
</organism>
<keyword evidence="1" id="KW-0677">Repeat</keyword>
<evidence type="ECO:0000256" key="1">
    <source>
        <dbReference type="ARBA" id="ARBA00022737"/>
    </source>
</evidence>
<feature type="compositionally biased region" description="Low complexity" evidence="4">
    <location>
        <begin position="287"/>
        <end position="307"/>
    </location>
</feature>
<dbReference type="Gene3D" id="1.25.40.10">
    <property type="entry name" value="Tetratricopeptide repeat domain"/>
    <property type="match status" value="1"/>
</dbReference>
<dbReference type="SMART" id="SM00028">
    <property type="entry name" value="TPR"/>
    <property type="match status" value="3"/>
</dbReference>
<dbReference type="OrthoDB" id="283443at2"/>
<keyword evidence="7" id="KW-1185">Reference proteome</keyword>
<feature type="repeat" description="TPR" evidence="3">
    <location>
        <begin position="122"/>
        <end position="155"/>
    </location>
</feature>
<dbReference type="RefSeq" id="WP_145268857.1">
    <property type="nucleotide sequence ID" value="NZ_CP036272.1"/>
</dbReference>
<proteinExistence type="predicted"/>
<feature type="repeat" description="TPR" evidence="3">
    <location>
        <begin position="88"/>
        <end position="121"/>
    </location>
</feature>
<keyword evidence="5" id="KW-0812">Transmembrane</keyword>
<evidence type="ECO:0000256" key="2">
    <source>
        <dbReference type="ARBA" id="ARBA00022803"/>
    </source>
</evidence>
<evidence type="ECO:0000313" key="6">
    <source>
        <dbReference type="EMBL" id="QDT58006.1"/>
    </source>
</evidence>
<accession>A0A517SPG2</accession>
<dbReference type="InterPro" id="IPR051012">
    <property type="entry name" value="CellSynth/LPSAsmb/PSIAsmb"/>
</dbReference>
<reference evidence="6 7" key="1">
    <citation type="submission" date="2019-02" db="EMBL/GenBank/DDBJ databases">
        <title>Deep-cultivation of Planctomycetes and their phenomic and genomic characterization uncovers novel biology.</title>
        <authorList>
            <person name="Wiegand S."/>
            <person name="Jogler M."/>
            <person name="Boedeker C."/>
            <person name="Pinto D."/>
            <person name="Vollmers J."/>
            <person name="Rivas-Marin E."/>
            <person name="Kohn T."/>
            <person name="Peeters S.H."/>
            <person name="Heuer A."/>
            <person name="Rast P."/>
            <person name="Oberbeckmann S."/>
            <person name="Bunk B."/>
            <person name="Jeske O."/>
            <person name="Meyerdierks A."/>
            <person name="Storesund J.E."/>
            <person name="Kallscheuer N."/>
            <person name="Luecker S."/>
            <person name="Lage O.M."/>
            <person name="Pohl T."/>
            <person name="Merkel B.J."/>
            <person name="Hornburger P."/>
            <person name="Mueller R.-W."/>
            <person name="Bruemmer F."/>
            <person name="Labrenz M."/>
            <person name="Spormann A.M."/>
            <person name="Op den Camp H."/>
            <person name="Overmann J."/>
            <person name="Amann R."/>
            <person name="Jetten M.S.M."/>
            <person name="Mascher T."/>
            <person name="Medema M.H."/>
            <person name="Devos D.P."/>
            <person name="Kaster A.-K."/>
            <person name="Ovreas L."/>
            <person name="Rohde M."/>
            <person name="Galperin M.Y."/>
            <person name="Jogler C."/>
        </authorList>
    </citation>
    <scope>NUCLEOTIDE SEQUENCE [LARGE SCALE GENOMIC DNA]</scope>
    <source>
        <strain evidence="6 7">SV_7m_r</strain>
    </source>
</reference>
<sequence>MSSAGSLFASPVVVVRGAALLAMCWVLLGAGCSTTTRHEMLAVSLPEKDPSVRASRLTVSALHAVELGNLDRARNLLQRAVALAPNDGPAYSNLGLVAYQQERFYEAVEAFEIAVELLPGDARALYNLAVAYEAGGQVEEALGLYAQAVEIDGADPMPLGNLVRLRIRLGDRDESLQQQLRDLALIENRPQWRRWADIQLALNQNQMLDRGPAVPDFNATVGGRSSGEADLPPEAFDLESRIIDLTLQPVPKEMPSLDDGAGFLRKGRVPSVAKAVAVESQRRTRSEQSVQQASAESEFAELLLSTD</sequence>
<feature type="transmembrane region" description="Helical" evidence="5">
    <location>
        <begin position="7"/>
        <end position="28"/>
    </location>
</feature>
<gene>
    <name evidence="6" type="ORF">SV7mr_04950</name>
</gene>
<evidence type="ECO:0000313" key="7">
    <source>
        <dbReference type="Proteomes" id="UP000315003"/>
    </source>
</evidence>
<dbReference type="InterPro" id="IPR019734">
    <property type="entry name" value="TPR_rpt"/>
</dbReference>
<dbReference type="EMBL" id="CP036272">
    <property type="protein sequence ID" value="QDT58006.1"/>
    <property type="molecule type" value="Genomic_DNA"/>
</dbReference>
<protein>
    <submittedName>
        <fullName evidence="6">Lipoprotein NlpI</fullName>
    </submittedName>
</protein>